<gene>
    <name evidence="1" type="ORF">QG37_04995</name>
</gene>
<evidence type="ECO:0000313" key="2">
    <source>
        <dbReference type="Proteomes" id="UP000037122"/>
    </source>
</evidence>
<proteinExistence type="predicted"/>
<reference evidence="2" key="1">
    <citation type="journal article" date="2015" name="BMC Genomics">
        <title>Draft genome of a commonly misdiagnosed multidrug resistant pathogen Candida auris.</title>
        <authorList>
            <person name="Chatterjee S."/>
            <person name="Alampalli S.V."/>
            <person name="Nageshan R.K."/>
            <person name="Chettiar S.T."/>
            <person name="Joshi S."/>
            <person name="Tatu U.S."/>
        </authorList>
    </citation>
    <scope>NUCLEOTIDE SEQUENCE [LARGE SCALE GENOMIC DNA]</scope>
    <source>
        <strain evidence="2">6684</strain>
    </source>
</reference>
<sequence>MKFLWGMDGIQSCLNRDPRAAHGAIRGGEQSFTMGKGGCKHMTTDHDPHPDGCHVQYGRTPVVYGPTFCSSPVEPYISGPGSSQEKIKGFATSG</sequence>
<dbReference type="EMBL" id="LGST01000034">
    <property type="protein sequence ID" value="KND98229.1"/>
    <property type="molecule type" value="Genomic_DNA"/>
</dbReference>
<dbReference type="Proteomes" id="UP000037122">
    <property type="component" value="Unassembled WGS sequence"/>
</dbReference>
<accession>A0A0L0NW27</accession>
<protein>
    <submittedName>
        <fullName evidence="1">Uncharacterized protein</fullName>
    </submittedName>
</protein>
<organism evidence="1 2">
    <name type="scientific">Candidozyma auris</name>
    <name type="common">Yeast</name>
    <name type="synonym">Candida auris</name>
    <dbReference type="NCBI Taxonomy" id="498019"/>
    <lineage>
        <taxon>Eukaryota</taxon>
        <taxon>Fungi</taxon>
        <taxon>Dikarya</taxon>
        <taxon>Ascomycota</taxon>
        <taxon>Saccharomycotina</taxon>
        <taxon>Pichiomycetes</taxon>
        <taxon>Metschnikowiaceae</taxon>
        <taxon>Candidozyma</taxon>
    </lineage>
</organism>
<evidence type="ECO:0000313" key="1">
    <source>
        <dbReference type="EMBL" id="KND98229.1"/>
    </source>
</evidence>
<name>A0A0L0NW27_CANAR</name>
<dbReference type="AlphaFoldDB" id="A0A0L0NW27"/>
<dbReference type="VEuPathDB" id="FungiDB:QG37_04995"/>
<comment type="caution">
    <text evidence="1">The sequence shown here is derived from an EMBL/GenBank/DDBJ whole genome shotgun (WGS) entry which is preliminary data.</text>
</comment>